<reference evidence="2 3" key="1">
    <citation type="submission" date="2023-07" db="EMBL/GenBank/DDBJ databases">
        <title>Comparative genomics of wheat-associated soil bacteria to identify genetic determinants of phenazine resistance.</title>
        <authorList>
            <person name="Mouncey N."/>
        </authorList>
    </citation>
    <scope>NUCLEOTIDE SEQUENCE [LARGE SCALE GENOMIC DNA]</scope>
    <source>
        <strain evidence="2 3">W2I7</strain>
    </source>
</reference>
<gene>
    <name evidence="2" type="ORF">QFZ46_002955</name>
</gene>
<accession>A0ABU0PBS2</accession>
<comment type="caution">
    <text evidence="2">The sequence shown here is derived from an EMBL/GenBank/DDBJ whole genome shotgun (WGS) entry which is preliminary data.</text>
</comment>
<dbReference type="EC" id="3.5.1.-" evidence="2"/>
<keyword evidence="1" id="KW-0862">Zinc</keyword>
<dbReference type="InterPro" id="IPR003737">
    <property type="entry name" value="GlcNAc_PI_deacetylase-related"/>
</dbReference>
<protein>
    <submittedName>
        <fullName evidence="2">LmbE family N-acetylglucosaminyl deacetylase</fullName>
        <ecNumber evidence="2">3.5.1.-</ecNumber>
    </submittedName>
</protein>
<dbReference type="GO" id="GO:0016787">
    <property type="term" value="F:hydrolase activity"/>
    <property type="evidence" value="ECO:0007669"/>
    <property type="project" value="UniProtKB-KW"/>
</dbReference>
<dbReference type="EMBL" id="JAUSXK010000001">
    <property type="protein sequence ID" value="MDQ0644795.1"/>
    <property type="molecule type" value="Genomic_DNA"/>
</dbReference>
<sequence length="230" mass="25400">MTKTVIAVGGHIGDMELTAGPTLAKVVLEGGRAIIIDCTYGERGHPTIAPSVYREQKVREAQFFADTIGAELITLDYSDGFLPDDEAVAEQIAAVIREAKPDILITHWLRSMHRDHERAALAAERGAFLASIPIEEIDVERHSVPTILHAENWEDMEGFEADTFFEIPDEAFELWRTGIQEHAFARGETYGFRFIDYYSALMQVKGCLVGAQRAAAFKSAGTEKFALAGP</sequence>
<keyword evidence="3" id="KW-1185">Reference proteome</keyword>
<evidence type="ECO:0000313" key="3">
    <source>
        <dbReference type="Proteomes" id="UP001239085"/>
    </source>
</evidence>
<dbReference type="Pfam" id="PF02585">
    <property type="entry name" value="PIG-L"/>
    <property type="match status" value="1"/>
</dbReference>
<organism evidence="2 3">
    <name type="scientific">Microbacterium murale</name>
    <dbReference type="NCBI Taxonomy" id="1081040"/>
    <lineage>
        <taxon>Bacteria</taxon>
        <taxon>Bacillati</taxon>
        <taxon>Actinomycetota</taxon>
        <taxon>Actinomycetes</taxon>
        <taxon>Micrococcales</taxon>
        <taxon>Microbacteriaceae</taxon>
        <taxon>Microbacterium</taxon>
    </lineage>
</organism>
<proteinExistence type="predicted"/>
<name>A0ABU0PBS2_9MICO</name>
<dbReference type="SUPFAM" id="SSF102588">
    <property type="entry name" value="LmbE-like"/>
    <property type="match status" value="1"/>
</dbReference>
<evidence type="ECO:0000313" key="2">
    <source>
        <dbReference type="EMBL" id="MDQ0644795.1"/>
    </source>
</evidence>
<keyword evidence="2" id="KW-0378">Hydrolase</keyword>
<evidence type="ECO:0000256" key="1">
    <source>
        <dbReference type="ARBA" id="ARBA00022833"/>
    </source>
</evidence>
<dbReference type="Gene3D" id="3.40.50.10320">
    <property type="entry name" value="LmbE-like"/>
    <property type="match status" value="1"/>
</dbReference>
<dbReference type="InterPro" id="IPR024078">
    <property type="entry name" value="LmbE-like_dom_sf"/>
</dbReference>
<dbReference type="Proteomes" id="UP001239085">
    <property type="component" value="Unassembled WGS sequence"/>
</dbReference>
<dbReference type="RefSeq" id="WP_307362950.1">
    <property type="nucleotide sequence ID" value="NZ_JAUSXK010000001.1"/>
</dbReference>